<feature type="region of interest" description="Disordered" evidence="1">
    <location>
        <begin position="53"/>
        <end position="86"/>
    </location>
</feature>
<reference evidence="3 4" key="1">
    <citation type="journal article" date="2011" name="Front. Microbiol.">
        <title>Genomic signatures of strain selection and enhancement in Bacillus atrophaeus var. globigii, a historical biowarfare simulant.</title>
        <authorList>
            <person name="Gibbons H.S."/>
            <person name="Broomall S.M."/>
            <person name="McNew L.A."/>
            <person name="Daligault H."/>
            <person name="Chapman C."/>
            <person name="Bruce D."/>
            <person name="Karavis M."/>
            <person name="Krepps M."/>
            <person name="McGregor P.A."/>
            <person name="Hong C."/>
            <person name="Park K.H."/>
            <person name="Akmal A."/>
            <person name="Feldman A."/>
            <person name="Lin J.S."/>
            <person name="Chang W.E."/>
            <person name="Higgs B.W."/>
            <person name="Demirev P."/>
            <person name="Lindquist J."/>
            <person name="Liem A."/>
            <person name="Fochler E."/>
            <person name="Read T.D."/>
            <person name="Tapia R."/>
            <person name="Johnson S."/>
            <person name="Bishop-Lilly K.A."/>
            <person name="Detter C."/>
            <person name="Han C."/>
            <person name="Sozhamannan S."/>
            <person name="Rosenzweig C.N."/>
            <person name="Skowronski E.W."/>
        </authorList>
    </citation>
    <scope>NUCLEOTIDE SEQUENCE [LARGE SCALE GENOMIC DNA]</scope>
    <source>
        <strain evidence="3 4">AIT1</strain>
    </source>
</reference>
<protein>
    <submittedName>
        <fullName evidence="3">Pilus assembly protein</fullName>
    </submittedName>
</protein>
<keyword evidence="2" id="KW-0812">Transmembrane</keyword>
<organism evidence="3 4">
    <name type="scientific">Aliidiomarina taiwanensis</name>
    <dbReference type="NCBI Taxonomy" id="946228"/>
    <lineage>
        <taxon>Bacteria</taxon>
        <taxon>Pseudomonadati</taxon>
        <taxon>Pseudomonadota</taxon>
        <taxon>Gammaproteobacteria</taxon>
        <taxon>Alteromonadales</taxon>
        <taxon>Idiomarinaceae</taxon>
        <taxon>Aliidiomarina</taxon>
    </lineage>
</organism>
<dbReference type="RefSeq" id="WP_126756302.1">
    <property type="nucleotide sequence ID" value="NZ_PIPQ01000001.1"/>
</dbReference>
<keyword evidence="2" id="KW-0472">Membrane</keyword>
<gene>
    <name evidence="3" type="ORF">CWE15_01620</name>
</gene>
<evidence type="ECO:0000313" key="4">
    <source>
        <dbReference type="Proteomes" id="UP000286976"/>
    </source>
</evidence>
<proteinExistence type="predicted"/>
<dbReference type="Proteomes" id="UP000286976">
    <property type="component" value="Unassembled WGS sequence"/>
</dbReference>
<evidence type="ECO:0000256" key="2">
    <source>
        <dbReference type="SAM" id="Phobius"/>
    </source>
</evidence>
<sequence>MKHRQRNKQTGQGMTEYIVILALVVVSAIGVYSLLGKTVRNQVAGVAKEIAGQSSSQELNEAKGAAQEASTKAKQNYGLSDYDDAS</sequence>
<feature type="transmembrane region" description="Helical" evidence="2">
    <location>
        <begin position="17"/>
        <end position="35"/>
    </location>
</feature>
<evidence type="ECO:0000256" key="1">
    <source>
        <dbReference type="SAM" id="MobiDB-lite"/>
    </source>
</evidence>
<evidence type="ECO:0000313" key="3">
    <source>
        <dbReference type="EMBL" id="RUO44434.1"/>
    </source>
</evidence>
<name>A0A432XAT5_9GAMM</name>
<keyword evidence="4" id="KW-1185">Reference proteome</keyword>
<dbReference type="EMBL" id="PIPQ01000001">
    <property type="protein sequence ID" value="RUO44434.1"/>
    <property type="molecule type" value="Genomic_DNA"/>
</dbReference>
<dbReference type="OrthoDB" id="8780887at2"/>
<keyword evidence="2" id="KW-1133">Transmembrane helix</keyword>
<feature type="compositionally biased region" description="Polar residues" evidence="1">
    <location>
        <begin position="68"/>
        <end position="78"/>
    </location>
</feature>
<comment type="caution">
    <text evidence="3">The sequence shown here is derived from an EMBL/GenBank/DDBJ whole genome shotgun (WGS) entry which is preliminary data.</text>
</comment>
<dbReference type="AlphaFoldDB" id="A0A432XAT5"/>
<accession>A0A432XAT5</accession>